<dbReference type="PANTHER" id="PTHR34451">
    <property type="entry name" value="PHD FINGER FAMILY PROTEIN"/>
    <property type="match status" value="1"/>
</dbReference>
<dbReference type="RefSeq" id="XP_013613845.1">
    <property type="nucleotide sequence ID" value="XM_013758391.1"/>
</dbReference>
<accession>A0A0D2ZQY8</accession>
<reference evidence="2" key="2">
    <citation type="submission" date="2015-06" db="UniProtKB">
        <authorList>
            <consortium name="EnsemblPlants"/>
        </authorList>
    </citation>
    <scope>IDENTIFICATION</scope>
</reference>
<evidence type="ECO:0000313" key="3">
    <source>
        <dbReference type="Proteomes" id="UP000032141"/>
    </source>
</evidence>
<reference evidence="2" key="1">
    <citation type="journal article" date="2014" name="Genome Biol.">
        <title>Transcriptome and methylome profiling reveals relics of genome dominance in the mesopolyploid Brassica oleracea.</title>
        <authorList>
            <person name="Parkin I.A."/>
            <person name="Koh C."/>
            <person name="Tang H."/>
            <person name="Robinson S.J."/>
            <person name="Kagale S."/>
            <person name="Clarke W.E."/>
            <person name="Town C.D."/>
            <person name="Nixon J."/>
            <person name="Krishnakumar V."/>
            <person name="Bidwell S.L."/>
            <person name="Denoeud F."/>
            <person name="Belcram H."/>
            <person name="Links M.G."/>
            <person name="Just J."/>
            <person name="Clarke C."/>
            <person name="Bender T."/>
            <person name="Huebert T."/>
            <person name="Mason A.S."/>
            <person name="Pires J.C."/>
            <person name="Barker G."/>
            <person name="Moore J."/>
            <person name="Walley P.G."/>
            <person name="Manoli S."/>
            <person name="Batley J."/>
            <person name="Edwards D."/>
            <person name="Nelson M.N."/>
            <person name="Wang X."/>
            <person name="Paterson A.H."/>
            <person name="King G."/>
            <person name="Bancroft I."/>
            <person name="Chalhoub B."/>
            <person name="Sharpe A.G."/>
        </authorList>
    </citation>
    <scope>NUCLEOTIDE SEQUENCE [LARGE SCALE GENOMIC DNA]</scope>
    <source>
        <strain evidence="2">cv. TO1000</strain>
    </source>
</reference>
<dbReference type="EnsemblPlants" id="Bo00763s130.1">
    <property type="protein sequence ID" value="Bo00763s130.1"/>
    <property type="gene ID" value="Bo00763s130"/>
</dbReference>
<organism evidence="2 3">
    <name type="scientific">Brassica oleracea var. oleracea</name>
    <dbReference type="NCBI Taxonomy" id="109376"/>
    <lineage>
        <taxon>Eukaryota</taxon>
        <taxon>Viridiplantae</taxon>
        <taxon>Streptophyta</taxon>
        <taxon>Embryophyta</taxon>
        <taxon>Tracheophyta</taxon>
        <taxon>Spermatophyta</taxon>
        <taxon>Magnoliopsida</taxon>
        <taxon>eudicotyledons</taxon>
        <taxon>Gunneridae</taxon>
        <taxon>Pentapetalae</taxon>
        <taxon>rosids</taxon>
        <taxon>malvids</taxon>
        <taxon>Brassicales</taxon>
        <taxon>Brassicaceae</taxon>
        <taxon>Brassiceae</taxon>
        <taxon>Brassica</taxon>
    </lineage>
</organism>
<protein>
    <submittedName>
        <fullName evidence="2">Uncharacterized protein</fullName>
    </submittedName>
</protein>
<dbReference type="OrthoDB" id="692041at2759"/>
<sequence length="184" mass="20355">MNPEQNPSRQCAACGEQEAFLTYAVRQNRRLCTDCLLKEHRHLFCPVCVDVYAATVLPPPEESIVCLNCPSVAHLACPPPAPSPFTCPPCSDPNFSFFPKSKPDQESADALVAAAKISAFLMNNEAAELKKEAHKKIFAAKESKKRAKEALGNLQDLVLKQKASEKKNSNNNPNPNKRKHSDRR</sequence>
<dbReference type="PANTHER" id="PTHR34451:SF7">
    <property type="entry name" value="PHD FINGER FAMILY PROTEIN"/>
    <property type="match status" value="1"/>
</dbReference>
<evidence type="ECO:0000256" key="1">
    <source>
        <dbReference type="SAM" id="MobiDB-lite"/>
    </source>
</evidence>
<dbReference type="Proteomes" id="UP000032141">
    <property type="component" value="Unassembled WGS sequence"/>
</dbReference>
<dbReference type="GeneID" id="106320019"/>
<proteinExistence type="predicted"/>
<dbReference type="OMA" id="MHSVAAT"/>
<dbReference type="HOGENOM" id="CLU_091491_1_0_1"/>
<dbReference type="KEGG" id="boe:106320019"/>
<dbReference type="STRING" id="109376.A0A0D2ZQY8"/>
<dbReference type="AlphaFoldDB" id="A0A0D2ZQY8"/>
<feature type="region of interest" description="Disordered" evidence="1">
    <location>
        <begin position="151"/>
        <end position="184"/>
    </location>
</feature>
<evidence type="ECO:0000313" key="2">
    <source>
        <dbReference type="EnsemblPlants" id="Bo00763s130.1"/>
    </source>
</evidence>
<name>A0A0D2ZQY8_BRAOL</name>
<keyword evidence="3" id="KW-1185">Reference proteome</keyword>
<dbReference type="Gramene" id="Bo00763s130.1">
    <property type="protein sequence ID" value="Bo00763s130.1"/>
    <property type="gene ID" value="Bo00763s130"/>
</dbReference>